<dbReference type="InterPro" id="IPR002925">
    <property type="entry name" value="Dienelactn_hydro"/>
</dbReference>
<proteinExistence type="predicted"/>
<protein>
    <submittedName>
        <fullName evidence="2">Dienelactone hydrolase</fullName>
    </submittedName>
</protein>
<sequence length="195" mass="21875">MSSQRSDAVVILHEIYGINAHIRRTSEMWRARGFEVYAPALFPHEAPYSYAQQDEAYHYFSHHVGFDPQPVLTLLAPLRAQYRKLIVIGYSTGATLAWRVAGSGLCDGVICHYGSRIRQYSDELPHCPALMIMARHEPSFDPTVLQQKLETLPLVQCHMFDAQHGFCDADSPGYLAWQARHAVADAIAFVDAICG</sequence>
<dbReference type="HOGENOM" id="CLU_054590_9_0_6"/>
<dbReference type="PANTHER" id="PTHR46623:SF6">
    <property type="entry name" value="ALPHA_BETA-HYDROLASES SUPERFAMILY PROTEIN"/>
    <property type="match status" value="1"/>
</dbReference>
<organism evidence="2 3">
    <name type="scientific">Citrobacter amalonaticus Y19</name>
    <dbReference type="NCBI Taxonomy" id="1261127"/>
    <lineage>
        <taxon>Bacteria</taxon>
        <taxon>Pseudomonadati</taxon>
        <taxon>Pseudomonadota</taxon>
        <taxon>Gammaproteobacteria</taxon>
        <taxon>Enterobacterales</taxon>
        <taxon>Enterobacteriaceae</taxon>
        <taxon>Citrobacter</taxon>
    </lineage>
</organism>
<dbReference type="PANTHER" id="PTHR46623">
    <property type="entry name" value="CARBOXYMETHYLENEBUTENOLIDASE-RELATED"/>
    <property type="match status" value="1"/>
</dbReference>
<evidence type="ECO:0000313" key="3">
    <source>
        <dbReference type="Proteomes" id="UP000034085"/>
    </source>
</evidence>
<accession>A0A0F6RFI3</accession>
<gene>
    <name evidence="2" type="ORF">F384_13165</name>
</gene>
<evidence type="ECO:0000313" key="2">
    <source>
        <dbReference type="EMBL" id="AKE59440.1"/>
    </source>
</evidence>
<dbReference type="Gene3D" id="3.40.50.1820">
    <property type="entry name" value="alpha/beta hydrolase"/>
    <property type="match status" value="1"/>
</dbReference>
<dbReference type="OrthoDB" id="8478808at2"/>
<name>A0A0F6RFI3_CITAM</name>
<dbReference type="EMBL" id="CP011132">
    <property type="protein sequence ID" value="AKE59440.1"/>
    <property type="molecule type" value="Genomic_DNA"/>
</dbReference>
<reference evidence="2 3" key="1">
    <citation type="journal article" date="2013" name="Appl. Microbiol. Biotechnol.">
        <title>Glycerol assimilation and production of 1,3-propanediol by Citrobacter amalonaticus Y19.</title>
        <authorList>
            <person name="Ainala S.K."/>
            <person name="Ashok S."/>
            <person name="Ko Y."/>
            <person name="Park S."/>
        </authorList>
    </citation>
    <scope>NUCLEOTIDE SEQUENCE [LARGE SCALE GENOMIC DNA]</scope>
    <source>
        <strain evidence="2 3">Y19</strain>
    </source>
</reference>
<dbReference type="Proteomes" id="UP000034085">
    <property type="component" value="Chromosome"/>
</dbReference>
<dbReference type="InterPro" id="IPR029058">
    <property type="entry name" value="AB_hydrolase_fold"/>
</dbReference>
<dbReference type="Pfam" id="PF01738">
    <property type="entry name" value="DLH"/>
    <property type="match status" value="1"/>
</dbReference>
<dbReference type="RefSeq" id="WP_046483429.1">
    <property type="nucleotide sequence ID" value="NZ_CP011132.1"/>
</dbReference>
<dbReference type="GO" id="GO:0016787">
    <property type="term" value="F:hydrolase activity"/>
    <property type="evidence" value="ECO:0007669"/>
    <property type="project" value="UniProtKB-KW"/>
</dbReference>
<dbReference type="SUPFAM" id="SSF53474">
    <property type="entry name" value="alpha/beta-Hydrolases"/>
    <property type="match status" value="1"/>
</dbReference>
<dbReference type="PATRIC" id="fig|1261127.3.peg.2770"/>
<feature type="domain" description="Dienelactone hydrolase" evidence="1">
    <location>
        <begin position="4"/>
        <end position="191"/>
    </location>
</feature>
<dbReference type="AlphaFoldDB" id="A0A0F6RFI3"/>
<keyword evidence="2" id="KW-0378">Hydrolase</keyword>
<dbReference type="InterPro" id="IPR051049">
    <property type="entry name" value="Dienelactone_hydrolase-like"/>
</dbReference>
<evidence type="ECO:0000259" key="1">
    <source>
        <dbReference type="Pfam" id="PF01738"/>
    </source>
</evidence>
<dbReference type="KEGG" id="cama:F384_13165"/>